<accession>A0A9P7JAI5</accession>
<gene>
    <name evidence="1" type="ORF">BJ212DRAFT_1376848</name>
</gene>
<comment type="caution">
    <text evidence="1">The sequence shown here is derived from an EMBL/GenBank/DDBJ whole genome shotgun (WGS) entry which is preliminary data.</text>
</comment>
<dbReference type="Proteomes" id="UP000807769">
    <property type="component" value="Unassembled WGS sequence"/>
</dbReference>
<evidence type="ECO:0000313" key="2">
    <source>
        <dbReference type="Proteomes" id="UP000807769"/>
    </source>
</evidence>
<dbReference type="OrthoDB" id="10453110at2759"/>
<protein>
    <submittedName>
        <fullName evidence="1">Uncharacterized protein</fullName>
    </submittedName>
</protein>
<evidence type="ECO:0000313" key="1">
    <source>
        <dbReference type="EMBL" id="KAG1810934.1"/>
    </source>
</evidence>
<organism evidence="1 2">
    <name type="scientific">Suillus subaureus</name>
    <dbReference type="NCBI Taxonomy" id="48587"/>
    <lineage>
        <taxon>Eukaryota</taxon>
        <taxon>Fungi</taxon>
        <taxon>Dikarya</taxon>
        <taxon>Basidiomycota</taxon>
        <taxon>Agaricomycotina</taxon>
        <taxon>Agaricomycetes</taxon>
        <taxon>Agaricomycetidae</taxon>
        <taxon>Boletales</taxon>
        <taxon>Suillineae</taxon>
        <taxon>Suillaceae</taxon>
        <taxon>Suillus</taxon>
    </lineage>
</organism>
<proteinExistence type="predicted"/>
<keyword evidence="2" id="KW-1185">Reference proteome</keyword>
<dbReference type="AlphaFoldDB" id="A0A9P7JAI5"/>
<sequence>MRHHAVKFRDDMSDIGIHTGAPELCACRFTTQRWRCMRVAARIMNWKSYNKAW</sequence>
<dbReference type="EMBL" id="JABBWG010000031">
    <property type="protein sequence ID" value="KAG1810934.1"/>
    <property type="molecule type" value="Genomic_DNA"/>
</dbReference>
<name>A0A9P7JAI5_9AGAM</name>
<reference evidence="1" key="1">
    <citation type="journal article" date="2020" name="New Phytol.">
        <title>Comparative genomics reveals dynamic genome evolution in host specialist ectomycorrhizal fungi.</title>
        <authorList>
            <person name="Lofgren L.A."/>
            <person name="Nguyen N.H."/>
            <person name="Vilgalys R."/>
            <person name="Ruytinx J."/>
            <person name="Liao H.L."/>
            <person name="Branco S."/>
            <person name="Kuo A."/>
            <person name="LaButti K."/>
            <person name="Lipzen A."/>
            <person name="Andreopoulos W."/>
            <person name="Pangilinan J."/>
            <person name="Riley R."/>
            <person name="Hundley H."/>
            <person name="Na H."/>
            <person name="Barry K."/>
            <person name="Grigoriev I.V."/>
            <person name="Stajich J.E."/>
            <person name="Kennedy P.G."/>
        </authorList>
    </citation>
    <scope>NUCLEOTIDE SEQUENCE</scope>
    <source>
        <strain evidence="1">MN1</strain>
    </source>
</reference>
<dbReference type="GeneID" id="64630515"/>
<dbReference type="RefSeq" id="XP_041189714.1">
    <property type="nucleotide sequence ID" value="XM_041336498.1"/>
</dbReference>